<keyword evidence="3" id="KW-0804">Transcription</keyword>
<dbReference type="RefSeq" id="WP_161411178.1">
    <property type="nucleotide sequence ID" value="NZ_WTUZ01000040.1"/>
</dbReference>
<dbReference type="SUPFAM" id="SSF46785">
    <property type="entry name" value="Winged helix' DNA-binding domain"/>
    <property type="match status" value="1"/>
</dbReference>
<dbReference type="PANTHER" id="PTHR33204:SF38">
    <property type="entry name" value="HTH-TYPE TRANSCRIPTIONAL ACTIVATOR HXLR"/>
    <property type="match status" value="1"/>
</dbReference>
<organism evidence="5 6">
    <name type="scientific">Paenibacillus silvestris</name>
    <dbReference type="NCBI Taxonomy" id="2606219"/>
    <lineage>
        <taxon>Bacteria</taxon>
        <taxon>Bacillati</taxon>
        <taxon>Bacillota</taxon>
        <taxon>Bacilli</taxon>
        <taxon>Bacillales</taxon>
        <taxon>Paenibacillaceae</taxon>
        <taxon>Paenibacillus</taxon>
    </lineage>
</organism>
<dbReference type="EMBL" id="WTUZ01000040">
    <property type="protein sequence ID" value="MZQ86743.1"/>
    <property type="molecule type" value="Genomic_DNA"/>
</dbReference>
<proteinExistence type="predicted"/>
<evidence type="ECO:0000256" key="3">
    <source>
        <dbReference type="ARBA" id="ARBA00023163"/>
    </source>
</evidence>
<evidence type="ECO:0000313" key="6">
    <source>
        <dbReference type="Proteomes" id="UP000481087"/>
    </source>
</evidence>
<keyword evidence="2" id="KW-0238">DNA-binding</keyword>
<dbReference type="PANTHER" id="PTHR33204">
    <property type="entry name" value="TRANSCRIPTIONAL REGULATOR, MARR FAMILY"/>
    <property type="match status" value="1"/>
</dbReference>
<protein>
    <submittedName>
        <fullName evidence="5">HxlR family transcriptional regulator</fullName>
    </submittedName>
</protein>
<evidence type="ECO:0000256" key="2">
    <source>
        <dbReference type="ARBA" id="ARBA00023125"/>
    </source>
</evidence>
<dbReference type="Proteomes" id="UP000481087">
    <property type="component" value="Unassembled WGS sequence"/>
</dbReference>
<evidence type="ECO:0000259" key="4">
    <source>
        <dbReference type="PROSITE" id="PS51118"/>
    </source>
</evidence>
<comment type="caution">
    <text evidence="5">The sequence shown here is derived from an EMBL/GenBank/DDBJ whole genome shotgun (WGS) entry which is preliminary data.</text>
</comment>
<sequence>MRTYYCNLEVTLEIIGGKWKGLILYHLIKGPKRTSELKRLIPNITQKMLIQTLRELETSGLLHREMYKQVPPKVEYSTTELAQSLEPVLGALCNWGQNYAETSFAEDEYEILNVD</sequence>
<dbReference type="Pfam" id="PF01638">
    <property type="entry name" value="HxlR"/>
    <property type="match status" value="1"/>
</dbReference>
<dbReference type="PROSITE" id="PS51118">
    <property type="entry name" value="HTH_HXLR"/>
    <property type="match status" value="1"/>
</dbReference>
<feature type="domain" description="HTH hxlR-type" evidence="4">
    <location>
        <begin position="6"/>
        <end position="104"/>
    </location>
</feature>
<accession>A0A6L8V8U3</accession>
<dbReference type="AlphaFoldDB" id="A0A6L8V8U3"/>
<reference evidence="5 6" key="1">
    <citation type="submission" date="2019-12" db="EMBL/GenBank/DDBJ databases">
        <title>Paenibacillus sp. nov. sp. isolated from soil.</title>
        <authorList>
            <person name="Kim J."/>
            <person name="Jeong S.E."/>
            <person name="Jung H.S."/>
            <person name="Jeon C.O."/>
        </authorList>
    </citation>
    <scope>NUCLEOTIDE SEQUENCE [LARGE SCALE GENOMIC DNA]</scope>
    <source>
        <strain evidence="5 6">5J-6</strain>
    </source>
</reference>
<keyword evidence="1" id="KW-0805">Transcription regulation</keyword>
<evidence type="ECO:0000256" key="1">
    <source>
        <dbReference type="ARBA" id="ARBA00023015"/>
    </source>
</evidence>
<evidence type="ECO:0000313" key="5">
    <source>
        <dbReference type="EMBL" id="MZQ86743.1"/>
    </source>
</evidence>
<dbReference type="InterPro" id="IPR036390">
    <property type="entry name" value="WH_DNA-bd_sf"/>
</dbReference>
<dbReference type="GO" id="GO:0003677">
    <property type="term" value="F:DNA binding"/>
    <property type="evidence" value="ECO:0007669"/>
    <property type="project" value="UniProtKB-KW"/>
</dbReference>
<dbReference type="InterPro" id="IPR036388">
    <property type="entry name" value="WH-like_DNA-bd_sf"/>
</dbReference>
<dbReference type="InterPro" id="IPR002577">
    <property type="entry name" value="HTH_HxlR"/>
</dbReference>
<name>A0A6L8V8U3_9BACL</name>
<keyword evidence="6" id="KW-1185">Reference proteome</keyword>
<gene>
    <name evidence="5" type="ORF">GQF01_32015</name>
</gene>
<dbReference type="Gene3D" id="1.10.10.10">
    <property type="entry name" value="Winged helix-like DNA-binding domain superfamily/Winged helix DNA-binding domain"/>
    <property type="match status" value="1"/>
</dbReference>